<keyword evidence="1" id="KW-0812">Transmembrane</keyword>
<evidence type="ECO:0000313" key="2">
    <source>
        <dbReference type="EMBL" id="TWC05093.1"/>
    </source>
</evidence>
<reference evidence="2 3" key="1">
    <citation type="submission" date="2019-06" db="EMBL/GenBank/DDBJ databases">
        <title>Genomic Encyclopedia of Type Strains, Phase IV (KMG-V): Genome sequencing to study the core and pangenomes of soil and plant-associated prokaryotes.</title>
        <authorList>
            <person name="Whitman W."/>
        </authorList>
    </citation>
    <scope>NUCLEOTIDE SEQUENCE [LARGE SCALE GENOMIC DNA]</scope>
    <source>
        <strain evidence="2 3">BR 10355</strain>
    </source>
</reference>
<accession>A0A560MBV0</accession>
<sequence>MILASYVYRAVSNFVFLGLVYFTLNLLEKYEQRATVAILVLVYAVMHALSGLRSFYFFQRIERLEGETRRLAAAAGEGPNASASRKQIVADVTELRHAGEIKSYIDIFFLALVILLCVAKIVAS</sequence>
<organism evidence="2 3">
    <name type="scientific">Bradyrhizobium macuxiense</name>
    <dbReference type="NCBI Taxonomy" id="1755647"/>
    <lineage>
        <taxon>Bacteria</taxon>
        <taxon>Pseudomonadati</taxon>
        <taxon>Pseudomonadota</taxon>
        <taxon>Alphaproteobacteria</taxon>
        <taxon>Hyphomicrobiales</taxon>
        <taxon>Nitrobacteraceae</taxon>
        <taxon>Bradyrhizobium</taxon>
    </lineage>
</organism>
<feature type="transmembrane region" description="Helical" evidence="1">
    <location>
        <begin position="104"/>
        <end position="123"/>
    </location>
</feature>
<keyword evidence="1" id="KW-1133">Transmembrane helix</keyword>
<comment type="caution">
    <text evidence="2">The sequence shown here is derived from an EMBL/GenBank/DDBJ whole genome shotgun (WGS) entry which is preliminary data.</text>
</comment>
<keyword evidence="1" id="KW-0472">Membrane</keyword>
<dbReference type="Proteomes" id="UP000321304">
    <property type="component" value="Unassembled WGS sequence"/>
</dbReference>
<feature type="transmembrane region" description="Helical" evidence="1">
    <location>
        <begin position="6"/>
        <end position="24"/>
    </location>
</feature>
<dbReference type="AlphaFoldDB" id="A0A560MBV0"/>
<protein>
    <submittedName>
        <fullName evidence="2">Uncharacterized protein</fullName>
    </submittedName>
</protein>
<proteinExistence type="predicted"/>
<feature type="transmembrane region" description="Helical" evidence="1">
    <location>
        <begin position="36"/>
        <end position="58"/>
    </location>
</feature>
<gene>
    <name evidence="2" type="ORF">FBZ93_103105</name>
</gene>
<keyword evidence="3" id="KW-1185">Reference proteome</keyword>
<dbReference type="OrthoDB" id="8240151at2"/>
<dbReference type="RefSeq" id="WP_146985474.1">
    <property type="nucleotide sequence ID" value="NZ_VITY01000003.1"/>
</dbReference>
<name>A0A560MBV0_9BRAD</name>
<evidence type="ECO:0000313" key="3">
    <source>
        <dbReference type="Proteomes" id="UP000321304"/>
    </source>
</evidence>
<evidence type="ECO:0000256" key="1">
    <source>
        <dbReference type="SAM" id="Phobius"/>
    </source>
</evidence>
<dbReference type="EMBL" id="VITY01000003">
    <property type="protein sequence ID" value="TWC05093.1"/>
    <property type="molecule type" value="Genomic_DNA"/>
</dbReference>